<feature type="transmembrane region" description="Helical" evidence="8">
    <location>
        <begin position="342"/>
        <end position="365"/>
    </location>
</feature>
<protein>
    <submittedName>
        <fullName evidence="10">ABC transporter permease subunit</fullName>
    </submittedName>
</protein>
<evidence type="ECO:0000259" key="9">
    <source>
        <dbReference type="PROSITE" id="PS50928"/>
    </source>
</evidence>
<dbReference type="PROSITE" id="PS50928">
    <property type="entry name" value="ABC_TM1"/>
    <property type="match status" value="2"/>
</dbReference>
<keyword evidence="11" id="KW-1185">Reference proteome</keyword>
<dbReference type="InterPro" id="IPR000515">
    <property type="entry name" value="MetI-like"/>
</dbReference>
<dbReference type="Pfam" id="PF00528">
    <property type="entry name" value="BPD_transp_1"/>
    <property type="match status" value="2"/>
</dbReference>
<evidence type="ECO:0000256" key="1">
    <source>
        <dbReference type="ARBA" id="ARBA00004651"/>
    </source>
</evidence>
<feature type="transmembrane region" description="Helical" evidence="8">
    <location>
        <begin position="433"/>
        <end position="455"/>
    </location>
</feature>
<evidence type="ECO:0000313" key="11">
    <source>
        <dbReference type="Proteomes" id="UP001589692"/>
    </source>
</evidence>
<accession>A0ABV6AF26</accession>
<evidence type="ECO:0000256" key="7">
    <source>
        <dbReference type="ARBA" id="ARBA00023136"/>
    </source>
</evidence>
<dbReference type="Gene3D" id="1.10.3720.10">
    <property type="entry name" value="MetI-like"/>
    <property type="match status" value="2"/>
</dbReference>
<proteinExistence type="inferred from homology"/>
<comment type="caution">
    <text evidence="10">The sequence shown here is derived from an EMBL/GenBank/DDBJ whole genome shotgun (WGS) entry which is preliminary data.</text>
</comment>
<organism evidence="10 11">
    <name type="scientific">Rhizobium puerariae</name>
    <dbReference type="NCBI Taxonomy" id="1585791"/>
    <lineage>
        <taxon>Bacteria</taxon>
        <taxon>Pseudomonadati</taxon>
        <taxon>Pseudomonadota</taxon>
        <taxon>Alphaproteobacteria</taxon>
        <taxon>Hyphomicrobiales</taxon>
        <taxon>Rhizobiaceae</taxon>
        <taxon>Rhizobium/Agrobacterium group</taxon>
        <taxon>Rhizobium</taxon>
    </lineage>
</organism>
<dbReference type="EMBL" id="JBHMAA010000011">
    <property type="protein sequence ID" value="MFB9949229.1"/>
    <property type="molecule type" value="Genomic_DNA"/>
</dbReference>
<dbReference type="Proteomes" id="UP001589692">
    <property type="component" value="Unassembled WGS sequence"/>
</dbReference>
<feature type="transmembrane region" description="Helical" evidence="8">
    <location>
        <begin position="105"/>
        <end position="127"/>
    </location>
</feature>
<evidence type="ECO:0000256" key="3">
    <source>
        <dbReference type="ARBA" id="ARBA00022448"/>
    </source>
</evidence>
<evidence type="ECO:0000256" key="4">
    <source>
        <dbReference type="ARBA" id="ARBA00022475"/>
    </source>
</evidence>
<comment type="similarity">
    <text evidence="2">Belongs to the binding-protein-dependent transport system permease family. CysTW subfamily.</text>
</comment>
<dbReference type="SUPFAM" id="SSF161098">
    <property type="entry name" value="MetI-like"/>
    <property type="match status" value="2"/>
</dbReference>
<keyword evidence="5 8" id="KW-0812">Transmembrane</keyword>
<feature type="transmembrane region" description="Helical" evidence="8">
    <location>
        <begin position="400"/>
        <end position="421"/>
    </location>
</feature>
<dbReference type="RefSeq" id="WP_377259970.1">
    <property type="nucleotide sequence ID" value="NZ_JBHMAA010000011.1"/>
</dbReference>
<dbReference type="PANTHER" id="PTHR42929">
    <property type="entry name" value="INNER MEMBRANE ABC TRANSPORTER PERMEASE PROTEIN YDCU-RELATED-RELATED"/>
    <property type="match status" value="1"/>
</dbReference>
<name>A0ABV6AF26_9HYPH</name>
<keyword evidence="3 8" id="KW-0813">Transport</keyword>
<evidence type="ECO:0000256" key="6">
    <source>
        <dbReference type="ARBA" id="ARBA00022989"/>
    </source>
</evidence>
<evidence type="ECO:0000256" key="8">
    <source>
        <dbReference type="RuleBase" id="RU363032"/>
    </source>
</evidence>
<keyword evidence="7 8" id="KW-0472">Membrane</keyword>
<feature type="transmembrane region" description="Helical" evidence="8">
    <location>
        <begin position="566"/>
        <end position="587"/>
    </location>
</feature>
<keyword evidence="6 8" id="KW-1133">Transmembrane helix</keyword>
<comment type="subcellular location">
    <subcellularLocation>
        <location evidence="1 8">Cell membrane</location>
        <topology evidence="1 8">Multi-pass membrane protein</topology>
    </subcellularLocation>
</comment>
<evidence type="ECO:0000313" key="10">
    <source>
        <dbReference type="EMBL" id="MFB9949229.1"/>
    </source>
</evidence>
<dbReference type="PANTHER" id="PTHR42929:SF5">
    <property type="entry name" value="ABC TRANSPORTER PERMEASE PROTEIN"/>
    <property type="match status" value="1"/>
</dbReference>
<reference evidence="10 11" key="1">
    <citation type="submission" date="2024-09" db="EMBL/GenBank/DDBJ databases">
        <authorList>
            <person name="Sun Q."/>
            <person name="Mori K."/>
        </authorList>
    </citation>
    <scope>NUCLEOTIDE SEQUENCE [LARGE SCALE GENOMIC DNA]</scope>
    <source>
        <strain evidence="10 11">TBRC 4938</strain>
    </source>
</reference>
<dbReference type="InterPro" id="IPR035906">
    <property type="entry name" value="MetI-like_sf"/>
</dbReference>
<feature type="transmembrane region" description="Helical" evidence="8">
    <location>
        <begin position="21"/>
        <end position="45"/>
    </location>
</feature>
<feature type="domain" description="ABC transmembrane type-1" evidence="9">
    <location>
        <begin position="69"/>
        <end position="275"/>
    </location>
</feature>
<feature type="transmembrane region" description="Helical" evidence="8">
    <location>
        <begin position="65"/>
        <end position="93"/>
    </location>
</feature>
<evidence type="ECO:0000256" key="2">
    <source>
        <dbReference type="ARBA" id="ARBA00007069"/>
    </source>
</evidence>
<sequence>MSGSSPRFAAIRQRLRTHGGLWPAGVFLVVLFAIPVVQVLSLSGFDEAGNLSFVQFERLLVTSTYFQVLINTFWLTIKVTLLCLLIGYPIAYLLANVDMRSRNALLVWVLVPMWTSFLVRILAWMVILGRNGVLNQTLRQLGITNAPLVLTQNNIGVMIGSLHAMLPIAILMMLSVMMNIDRSLGRAAATLGAQGPMIFFRIYLPLSLPGIAASGLMVFVSVLGFFIAPQMLGSPSEIVISQVIITQLSETLDWNFASALSVVLLLCTFLVVVLFDKAVGMAALTGDMPGAGQRRGGGLATALSRIGRRSMTAAGWTFVWLGNLLPSRRLSQDFDERPGVSIWLLGILGVLFLALPTFFLIPISLSENRFLAWPPKGFTWNWYAAYFNSVAWRDATIRSILLGLGTAAMSMALGLPAAFVLARQKVYARGAVLALLLLPMVVPHIIVAVGLFYIYARIGLVGTNFGLMLGNAIFSLPYVVITVMAVLRNYDERLDQAAWTLGANRFTTFRRITLPLLKSGVVTGFLFAFMKAVDELAIALFVADAGTNLIPKKLWEEMSYKIDPSLAAVSTLILLIVGVAIAITQVVGASDRTQRRR</sequence>
<dbReference type="CDD" id="cd06261">
    <property type="entry name" value="TM_PBP2"/>
    <property type="match status" value="2"/>
</dbReference>
<feature type="transmembrane region" description="Helical" evidence="8">
    <location>
        <begin position="256"/>
        <end position="275"/>
    </location>
</feature>
<feature type="domain" description="ABC transmembrane type-1" evidence="9">
    <location>
        <begin position="396"/>
        <end position="585"/>
    </location>
</feature>
<feature type="transmembrane region" description="Helical" evidence="8">
    <location>
        <begin position="467"/>
        <end position="487"/>
    </location>
</feature>
<feature type="transmembrane region" description="Helical" evidence="8">
    <location>
        <begin position="198"/>
        <end position="227"/>
    </location>
</feature>
<feature type="transmembrane region" description="Helical" evidence="8">
    <location>
        <begin position="155"/>
        <end position="177"/>
    </location>
</feature>
<keyword evidence="4" id="KW-1003">Cell membrane</keyword>
<evidence type="ECO:0000256" key="5">
    <source>
        <dbReference type="ARBA" id="ARBA00022692"/>
    </source>
</evidence>
<gene>
    <name evidence="10" type="ORF">ACFFP0_10240</name>
</gene>